<name>A0A6S6TBB6_9GAMM</name>
<dbReference type="InterPro" id="IPR027417">
    <property type="entry name" value="P-loop_NTPase"/>
</dbReference>
<dbReference type="Gene3D" id="3.40.50.300">
    <property type="entry name" value="P-loop containing nucleotide triphosphate hydrolases"/>
    <property type="match status" value="1"/>
</dbReference>
<dbReference type="AlphaFoldDB" id="A0A6S6TBB6"/>
<protein>
    <submittedName>
        <fullName evidence="1">Twitching motility protein PilT</fullName>
    </submittedName>
</protein>
<evidence type="ECO:0000313" key="1">
    <source>
        <dbReference type="EMBL" id="CAA6818122.1"/>
    </source>
</evidence>
<feature type="non-terminal residue" evidence="1">
    <location>
        <position position="1"/>
    </location>
</feature>
<gene>
    <name evidence="1" type="ORF">HELGO_WM19819</name>
</gene>
<proteinExistence type="predicted"/>
<sequence length="57" mass="6393">AIRNLIRENKIAQMRSTLQTSQGEGMQTLDQSLKSLVMKGEVERDVARHKADNPDAI</sequence>
<dbReference type="EMBL" id="CACVAV010000282">
    <property type="protein sequence ID" value="CAA6818122.1"/>
    <property type="molecule type" value="Genomic_DNA"/>
</dbReference>
<reference evidence="1" key="1">
    <citation type="submission" date="2020-01" db="EMBL/GenBank/DDBJ databases">
        <authorList>
            <person name="Meier V. D."/>
            <person name="Meier V D."/>
        </authorList>
    </citation>
    <scope>NUCLEOTIDE SEQUENCE</scope>
    <source>
        <strain evidence="1">HLG_WM_MAG_08</strain>
    </source>
</reference>
<accession>A0A6S6TBB6</accession>
<organism evidence="1">
    <name type="scientific">uncultured Thiotrichaceae bacterium</name>
    <dbReference type="NCBI Taxonomy" id="298394"/>
    <lineage>
        <taxon>Bacteria</taxon>
        <taxon>Pseudomonadati</taxon>
        <taxon>Pseudomonadota</taxon>
        <taxon>Gammaproteobacteria</taxon>
        <taxon>Thiotrichales</taxon>
        <taxon>Thiotrichaceae</taxon>
        <taxon>environmental samples</taxon>
    </lineage>
</organism>